<organism evidence="2 3">
    <name type="scientific">Pandoraea sputorum</name>
    <dbReference type="NCBI Taxonomy" id="93222"/>
    <lineage>
        <taxon>Bacteria</taxon>
        <taxon>Pseudomonadati</taxon>
        <taxon>Pseudomonadota</taxon>
        <taxon>Betaproteobacteria</taxon>
        <taxon>Burkholderiales</taxon>
        <taxon>Burkholderiaceae</taxon>
        <taxon>Pandoraea</taxon>
    </lineage>
</organism>
<dbReference type="Pfam" id="PF01872">
    <property type="entry name" value="RibD_C"/>
    <property type="match status" value="1"/>
</dbReference>
<dbReference type="Gene3D" id="3.40.430.10">
    <property type="entry name" value="Dihydrofolate Reductase, subunit A"/>
    <property type="match status" value="1"/>
</dbReference>
<keyword evidence="3" id="KW-1185">Reference proteome</keyword>
<sequence>MTNQAMTTAHAFIATSLDGFIARPDGDIDWLLQRDDPSEDHGYAAFIADKDAIVMGRGTYEKVLTMGPWAYDLPVTVLSTQLANTPVPDTLKGKVRFSDLPPGALMQALARENVGRIYVDGGKVVQSFLREGLIADIVVTTVPVLIGAGKPLFGALSDDVDLQLIDSQRFASGLVQSTYRVIA</sequence>
<dbReference type="STRING" id="93222.NA29_07170"/>
<dbReference type="EMBL" id="LT906435">
    <property type="protein sequence ID" value="SNU81687.1"/>
    <property type="molecule type" value="Genomic_DNA"/>
</dbReference>
<reference evidence="2 3" key="1">
    <citation type="submission" date="2017-06" db="EMBL/GenBank/DDBJ databases">
        <authorList>
            <consortium name="Pathogen Informatics"/>
        </authorList>
    </citation>
    <scope>NUCLEOTIDE SEQUENCE [LARGE SCALE GENOMIC DNA]</scope>
    <source>
        <strain evidence="2 3">NCTC13161</strain>
    </source>
</reference>
<evidence type="ECO:0000313" key="2">
    <source>
        <dbReference type="EMBL" id="SNU81687.1"/>
    </source>
</evidence>
<dbReference type="InterPro" id="IPR050765">
    <property type="entry name" value="Riboflavin_Biosynth_HTPR"/>
</dbReference>
<feature type="domain" description="Bacterial bifunctional deaminase-reductase C-terminal" evidence="1">
    <location>
        <begin position="12"/>
        <end position="175"/>
    </location>
</feature>
<dbReference type="InterPro" id="IPR024072">
    <property type="entry name" value="DHFR-like_dom_sf"/>
</dbReference>
<dbReference type="PANTHER" id="PTHR38011:SF11">
    <property type="entry name" value="2,5-DIAMINO-6-RIBOSYLAMINO-4(3H)-PYRIMIDINONE 5'-PHOSPHATE REDUCTASE"/>
    <property type="match status" value="1"/>
</dbReference>
<dbReference type="PANTHER" id="PTHR38011">
    <property type="entry name" value="DIHYDROFOLATE REDUCTASE FAMILY PROTEIN (AFU_ORTHOLOGUE AFUA_8G06820)"/>
    <property type="match status" value="1"/>
</dbReference>
<dbReference type="GO" id="GO:0009231">
    <property type="term" value="P:riboflavin biosynthetic process"/>
    <property type="evidence" value="ECO:0007669"/>
    <property type="project" value="InterPro"/>
</dbReference>
<protein>
    <submittedName>
        <fullName evidence="2">Pyrimidine deaminase</fullName>
    </submittedName>
</protein>
<dbReference type="Proteomes" id="UP000215126">
    <property type="component" value="Chromosome 1"/>
</dbReference>
<dbReference type="GO" id="GO:0008703">
    <property type="term" value="F:5-amino-6-(5-phosphoribosylamino)uracil reductase activity"/>
    <property type="evidence" value="ECO:0007669"/>
    <property type="project" value="InterPro"/>
</dbReference>
<accession>A0A239S8E2</accession>
<dbReference type="InterPro" id="IPR002734">
    <property type="entry name" value="RibDG_C"/>
</dbReference>
<gene>
    <name evidence="2" type="primary">yyaP</name>
    <name evidence="2" type="ORF">SAMEA4530655_00574</name>
</gene>
<name>A0A239S8E2_9BURK</name>
<dbReference type="AlphaFoldDB" id="A0A239S8E2"/>
<evidence type="ECO:0000313" key="3">
    <source>
        <dbReference type="Proteomes" id="UP000215126"/>
    </source>
</evidence>
<evidence type="ECO:0000259" key="1">
    <source>
        <dbReference type="Pfam" id="PF01872"/>
    </source>
</evidence>
<dbReference type="SUPFAM" id="SSF53597">
    <property type="entry name" value="Dihydrofolate reductase-like"/>
    <property type="match status" value="1"/>
</dbReference>
<proteinExistence type="predicted"/>